<dbReference type="AlphaFoldDB" id="A0A0S4TQ41"/>
<protein>
    <submittedName>
        <fullName evidence="1">Conserved hypothethical protein</fullName>
    </submittedName>
</protein>
<reference evidence="1" key="1">
    <citation type="submission" date="2015-10" db="EMBL/GenBank/DDBJ databases">
        <authorList>
            <person name="Gilbert D.G."/>
        </authorList>
    </citation>
    <scope>NUCLEOTIDE SEQUENCE</scope>
    <source>
        <strain evidence="1">Phyl III-seqv23</strain>
    </source>
</reference>
<evidence type="ECO:0000313" key="1">
    <source>
        <dbReference type="EMBL" id="CUV12178.1"/>
    </source>
</evidence>
<gene>
    <name evidence="1" type="ORF">RUN39_v1_320071</name>
</gene>
<dbReference type="EMBL" id="LN899819">
    <property type="protein sequence ID" value="CUV12178.1"/>
    <property type="molecule type" value="Genomic_DNA"/>
</dbReference>
<proteinExistence type="predicted"/>
<sequence length="37" mass="3601">MAEAAGTTTAPGAGTADSHYRVAVFGGVAQYVDTVSA</sequence>
<accession>A0A0S4TQ41</accession>
<name>A0A0S4TQ41_RALSL</name>
<organism evidence="1">
    <name type="scientific">Ralstonia solanacearum</name>
    <name type="common">Pseudomonas solanacearum</name>
    <dbReference type="NCBI Taxonomy" id="305"/>
    <lineage>
        <taxon>Bacteria</taxon>
        <taxon>Pseudomonadati</taxon>
        <taxon>Pseudomonadota</taxon>
        <taxon>Betaproteobacteria</taxon>
        <taxon>Burkholderiales</taxon>
        <taxon>Burkholderiaceae</taxon>
        <taxon>Ralstonia</taxon>
        <taxon>Ralstonia solanacearum species complex</taxon>
    </lineage>
</organism>